<keyword evidence="2" id="KW-0238">DNA-binding</keyword>
<dbReference type="Proteomes" id="UP000002318">
    <property type="component" value="Chromosome"/>
</dbReference>
<dbReference type="RefSeq" id="WP_013253390.1">
    <property type="nucleotide sequence ID" value="NC_014364.1"/>
</dbReference>
<evidence type="ECO:0000313" key="5">
    <source>
        <dbReference type="EMBL" id="ADK79926.1"/>
    </source>
</evidence>
<dbReference type="InterPro" id="IPR036388">
    <property type="entry name" value="WH-like_DNA-bd_sf"/>
</dbReference>
<dbReference type="PANTHER" id="PTHR43537:SF5">
    <property type="entry name" value="UXU OPERON TRANSCRIPTIONAL REGULATOR"/>
    <property type="match status" value="1"/>
</dbReference>
<keyword evidence="3" id="KW-0804">Transcription</keyword>
<evidence type="ECO:0000256" key="2">
    <source>
        <dbReference type="ARBA" id="ARBA00023125"/>
    </source>
</evidence>
<sequence length="234" mass="26302">MRKIDKISITDKVVEELSTLVKSGEYQAGDKLPTEEALRNTLGVGRSTVRESLRILQTLGLVEIRPGRGAFVLDNSNYTNKMVHDWFSENKTQVEDLMDVRLAIETMAITLAIKKGKPEQIAKIRAIHESFKDSIDKGNNIELARLDDAFHAAIMEATNNPYLVRMGFLVSESLIEYRKRSFAVSENIVHALAPHEEILTHIIRKEEQAAVKAMQSHIACSLEDMMNLINGGEQ</sequence>
<dbReference type="InterPro" id="IPR036390">
    <property type="entry name" value="WH_DNA-bd_sf"/>
</dbReference>
<dbReference type="GO" id="GO:0003700">
    <property type="term" value="F:DNA-binding transcription factor activity"/>
    <property type="evidence" value="ECO:0007669"/>
    <property type="project" value="InterPro"/>
</dbReference>
<dbReference type="HOGENOM" id="CLU_017584_9_0_12"/>
<accession>E1RC46</accession>
<evidence type="ECO:0000256" key="1">
    <source>
        <dbReference type="ARBA" id="ARBA00023015"/>
    </source>
</evidence>
<dbReference type="PROSITE" id="PS50949">
    <property type="entry name" value="HTH_GNTR"/>
    <property type="match status" value="1"/>
</dbReference>
<reference evidence="5 6" key="1">
    <citation type="journal article" date="2010" name="Stand. Genomic Sci.">
        <title>Complete genome sequence of Spirochaeta smaragdinae type strain (SEBR 4228).</title>
        <authorList>
            <person name="Mavromatis K."/>
            <person name="Yasawong M."/>
            <person name="Chertkov O."/>
            <person name="Lapidus A."/>
            <person name="Lucas S."/>
            <person name="Nolan M."/>
            <person name="Del Rio T.G."/>
            <person name="Tice H."/>
            <person name="Cheng J.F."/>
            <person name="Pitluck S."/>
            <person name="Liolios K."/>
            <person name="Ivanova N."/>
            <person name="Tapia R."/>
            <person name="Han C."/>
            <person name="Bruce D."/>
            <person name="Goodwin L."/>
            <person name="Pati A."/>
            <person name="Chen A."/>
            <person name="Palaniappan K."/>
            <person name="Land M."/>
            <person name="Hauser L."/>
            <person name="Chang Y.J."/>
            <person name="Jeffries C.D."/>
            <person name="Detter J.C."/>
            <person name="Rohde M."/>
            <person name="Brambilla E."/>
            <person name="Spring S."/>
            <person name="Goker M."/>
            <person name="Sikorski J."/>
            <person name="Woyke T."/>
            <person name="Bristow J."/>
            <person name="Eisen J.A."/>
            <person name="Markowitz V."/>
            <person name="Hugenholtz P."/>
            <person name="Klenk H.P."/>
            <person name="Kyrpides N.C."/>
        </authorList>
    </citation>
    <scope>NUCLEOTIDE SEQUENCE [LARGE SCALE GENOMIC DNA]</scope>
    <source>
        <strain evidence="6">DSM 11293 / JCM 15392 / SEBR 4228</strain>
    </source>
</reference>
<keyword evidence="6" id="KW-1185">Reference proteome</keyword>
<dbReference type="Gene3D" id="1.10.10.10">
    <property type="entry name" value="Winged helix-like DNA-binding domain superfamily/Winged helix DNA-binding domain"/>
    <property type="match status" value="1"/>
</dbReference>
<name>E1RC46_SEDSS</name>
<dbReference type="InterPro" id="IPR008920">
    <property type="entry name" value="TF_FadR/GntR_C"/>
</dbReference>
<feature type="domain" description="HTH gntR-type" evidence="4">
    <location>
        <begin position="7"/>
        <end position="75"/>
    </location>
</feature>
<dbReference type="SUPFAM" id="SSF48008">
    <property type="entry name" value="GntR ligand-binding domain-like"/>
    <property type="match status" value="1"/>
</dbReference>
<dbReference type="InterPro" id="IPR000524">
    <property type="entry name" value="Tscrpt_reg_HTH_GntR"/>
</dbReference>
<dbReference type="STRING" id="573413.Spirs_0791"/>
<dbReference type="AlphaFoldDB" id="E1RC46"/>
<dbReference type="Pfam" id="PF00392">
    <property type="entry name" value="GntR"/>
    <property type="match status" value="1"/>
</dbReference>
<dbReference type="OrthoDB" id="369590at2"/>
<dbReference type="Pfam" id="PF07729">
    <property type="entry name" value="FCD"/>
    <property type="match status" value="1"/>
</dbReference>
<dbReference type="EMBL" id="CP002116">
    <property type="protein sequence ID" value="ADK79926.1"/>
    <property type="molecule type" value="Genomic_DNA"/>
</dbReference>
<dbReference type="SMART" id="SM00895">
    <property type="entry name" value="FCD"/>
    <property type="match status" value="1"/>
</dbReference>
<proteinExistence type="predicted"/>
<gene>
    <name evidence="5" type="ordered locus">Spirs_0791</name>
</gene>
<dbReference type="PRINTS" id="PR00035">
    <property type="entry name" value="HTHGNTR"/>
</dbReference>
<dbReference type="PANTHER" id="PTHR43537">
    <property type="entry name" value="TRANSCRIPTIONAL REGULATOR, GNTR FAMILY"/>
    <property type="match status" value="1"/>
</dbReference>
<dbReference type="InterPro" id="IPR011711">
    <property type="entry name" value="GntR_C"/>
</dbReference>
<protein>
    <submittedName>
        <fullName evidence="5">GntR domain protein</fullName>
    </submittedName>
</protein>
<organism evidence="5 6">
    <name type="scientific">Sediminispirochaeta smaragdinae (strain DSM 11293 / JCM 15392 / SEBR 4228)</name>
    <name type="common">Spirochaeta smaragdinae</name>
    <dbReference type="NCBI Taxonomy" id="573413"/>
    <lineage>
        <taxon>Bacteria</taxon>
        <taxon>Pseudomonadati</taxon>
        <taxon>Spirochaetota</taxon>
        <taxon>Spirochaetia</taxon>
        <taxon>Spirochaetales</taxon>
        <taxon>Spirochaetaceae</taxon>
        <taxon>Sediminispirochaeta</taxon>
    </lineage>
</organism>
<evidence type="ECO:0000256" key="3">
    <source>
        <dbReference type="ARBA" id="ARBA00023163"/>
    </source>
</evidence>
<dbReference type="eggNOG" id="COG2186">
    <property type="taxonomic scope" value="Bacteria"/>
</dbReference>
<keyword evidence="1" id="KW-0805">Transcription regulation</keyword>
<evidence type="ECO:0000313" key="6">
    <source>
        <dbReference type="Proteomes" id="UP000002318"/>
    </source>
</evidence>
<dbReference type="KEGG" id="ssm:Spirs_0791"/>
<dbReference type="Gene3D" id="1.20.120.530">
    <property type="entry name" value="GntR ligand-binding domain-like"/>
    <property type="match status" value="1"/>
</dbReference>
<dbReference type="SMART" id="SM00345">
    <property type="entry name" value="HTH_GNTR"/>
    <property type="match status" value="1"/>
</dbReference>
<dbReference type="SUPFAM" id="SSF46785">
    <property type="entry name" value="Winged helix' DNA-binding domain"/>
    <property type="match status" value="1"/>
</dbReference>
<dbReference type="GO" id="GO:0003677">
    <property type="term" value="F:DNA binding"/>
    <property type="evidence" value="ECO:0007669"/>
    <property type="project" value="UniProtKB-KW"/>
</dbReference>
<dbReference type="CDD" id="cd07377">
    <property type="entry name" value="WHTH_GntR"/>
    <property type="match status" value="1"/>
</dbReference>
<evidence type="ECO:0000259" key="4">
    <source>
        <dbReference type="PROSITE" id="PS50949"/>
    </source>
</evidence>